<keyword evidence="4 6" id="KW-1133">Transmembrane helix</keyword>
<dbReference type="STRING" id="1484.SA87_04650"/>
<dbReference type="Proteomes" id="UP000243024">
    <property type="component" value="Unassembled WGS sequence"/>
</dbReference>
<dbReference type="AlphaFoldDB" id="A0A179INB6"/>
<organism evidence="7 8">
    <name type="scientific">Hydrogenibacillus schlegelii</name>
    <name type="common">Bacillus schlegelii</name>
    <dbReference type="NCBI Taxonomy" id="1484"/>
    <lineage>
        <taxon>Bacteria</taxon>
        <taxon>Bacillati</taxon>
        <taxon>Bacillota</taxon>
        <taxon>Bacilli</taxon>
        <taxon>Bacillales</taxon>
        <taxon>Bacillales Family X. Incertae Sedis</taxon>
        <taxon>Hydrogenibacillus</taxon>
    </lineage>
</organism>
<keyword evidence="8" id="KW-1185">Reference proteome</keyword>
<dbReference type="GO" id="GO:0015658">
    <property type="term" value="F:branched-chain amino acid transmembrane transporter activity"/>
    <property type="evidence" value="ECO:0007669"/>
    <property type="project" value="InterPro"/>
</dbReference>
<evidence type="ECO:0000313" key="8">
    <source>
        <dbReference type="Proteomes" id="UP000243024"/>
    </source>
</evidence>
<proteinExistence type="predicted"/>
<dbReference type="InterPro" id="IPR001851">
    <property type="entry name" value="ABC_transp_permease"/>
</dbReference>
<evidence type="ECO:0000256" key="2">
    <source>
        <dbReference type="ARBA" id="ARBA00022475"/>
    </source>
</evidence>
<feature type="transmembrane region" description="Helical" evidence="6">
    <location>
        <begin position="6"/>
        <end position="22"/>
    </location>
</feature>
<keyword evidence="3 6" id="KW-0812">Transmembrane</keyword>
<accession>A0A179INB6</accession>
<name>A0A179INB6_HYDSH</name>
<dbReference type="PANTHER" id="PTHR30482:SF18">
    <property type="entry name" value="BRANCHED AMINO ACID TRANSPORT SYSTEM PERMEASE"/>
    <property type="match status" value="1"/>
</dbReference>
<dbReference type="RefSeq" id="WP_082910560.1">
    <property type="nucleotide sequence ID" value="NZ_CBCSAS010000010.1"/>
</dbReference>
<dbReference type="GO" id="GO:0005886">
    <property type="term" value="C:plasma membrane"/>
    <property type="evidence" value="ECO:0007669"/>
    <property type="project" value="UniProtKB-SubCell"/>
</dbReference>
<evidence type="ECO:0000313" key="7">
    <source>
        <dbReference type="EMBL" id="OAR03190.1"/>
    </source>
</evidence>
<feature type="transmembrane region" description="Helical" evidence="6">
    <location>
        <begin position="82"/>
        <end position="104"/>
    </location>
</feature>
<keyword evidence="5 6" id="KW-0472">Membrane</keyword>
<feature type="transmembrane region" description="Helical" evidence="6">
    <location>
        <begin position="159"/>
        <end position="177"/>
    </location>
</feature>
<evidence type="ECO:0000256" key="4">
    <source>
        <dbReference type="ARBA" id="ARBA00022989"/>
    </source>
</evidence>
<dbReference type="CDD" id="cd06581">
    <property type="entry name" value="TM_PBP1_LivM_like"/>
    <property type="match status" value="1"/>
</dbReference>
<gene>
    <name evidence="7" type="ORF">SA87_04650</name>
</gene>
<feature type="transmembrane region" description="Helical" evidence="6">
    <location>
        <begin position="133"/>
        <end position="153"/>
    </location>
</feature>
<evidence type="ECO:0000256" key="5">
    <source>
        <dbReference type="ARBA" id="ARBA00023136"/>
    </source>
</evidence>
<keyword evidence="2" id="KW-1003">Cell membrane</keyword>
<comment type="subcellular location">
    <subcellularLocation>
        <location evidence="1">Cell membrane</location>
        <topology evidence="1">Multi-pass membrane protein</topology>
    </subcellularLocation>
</comment>
<comment type="caution">
    <text evidence="7">The sequence shown here is derived from an EMBL/GenBank/DDBJ whole genome shotgun (WGS) entry which is preliminary data.</text>
</comment>
<evidence type="ECO:0000256" key="3">
    <source>
        <dbReference type="ARBA" id="ARBA00022692"/>
    </source>
</evidence>
<feature type="transmembrane region" description="Helical" evidence="6">
    <location>
        <begin position="29"/>
        <end position="51"/>
    </location>
</feature>
<sequence length="324" mass="34342">MASRRWTIAVAVFGLVAIPFIFTDNNYVLSLMILIGLFGLMATGLLLLMGYAGQVSLGHAAFFGLGAYTSAYLTTRLGWSPAAALLIGIVVSLAVAFVIGLAALRLREHYLALATLGFGVIMYTIFKNAKAITGGLDGFFGVPPFSIGSFVFADERASYALVWGAVVLGLWFAANVLHSRAGRAIRALHDSEFAAEALGVNVFRAKLDVFLLSAAYASVAGSLYAHYVGFINPQLFDLVTSITLVAMVIIGGNRAIIGGVLGAGVYVVLGEGLKAVVPKLIPTAGGEFELLFFGLLIIVIMIFKPEGLTGFRWPTALRPGREAR</sequence>
<feature type="transmembrane region" description="Helical" evidence="6">
    <location>
        <begin position="57"/>
        <end position="75"/>
    </location>
</feature>
<dbReference type="Pfam" id="PF02653">
    <property type="entry name" value="BPD_transp_2"/>
    <property type="match status" value="1"/>
</dbReference>
<dbReference type="InterPro" id="IPR043428">
    <property type="entry name" value="LivM-like"/>
</dbReference>
<feature type="transmembrane region" description="Helical" evidence="6">
    <location>
        <begin position="242"/>
        <end position="268"/>
    </location>
</feature>
<dbReference type="EMBL" id="JXBB01000066">
    <property type="protein sequence ID" value="OAR03190.1"/>
    <property type="molecule type" value="Genomic_DNA"/>
</dbReference>
<feature type="transmembrane region" description="Helical" evidence="6">
    <location>
        <begin position="209"/>
        <end position="230"/>
    </location>
</feature>
<dbReference type="PANTHER" id="PTHR30482">
    <property type="entry name" value="HIGH-AFFINITY BRANCHED-CHAIN AMINO ACID TRANSPORT SYSTEM PERMEASE"/>
    <property type="match status" value="1"/>
</dbReference>
<reference evidence="7 8" key="1">
    <citation type="submission" date="2015-09" db="EMBL/GenBank/DDBJ databases">
        <title>Draft genome sequence of Hydrogenibacillus schlegelii DSM 2000.</title>
        <authorList>
            <person name="Hemp J."/>
        </authorList>
    </citation>
    <scope>NUCLEOTIDE SEQUENCE [LARGE SCALE GENOMIC DNA]</scope>
    <source>
        <strain evidence="7 8">MA 48</strain>
    </source>
</reference>
<protein>
    <submittedName>
        <fullName evidence="7">Branched-chain amino acid ABC transporter permease</fullName>
    </submittedName>
</protein>
<feature type="transmembrane region" description="Helical" evidence="6">
    <location>
        <begin position="280"/>
        <end position="303"/>
    </location>
</feature>
<feature type="transmembrane region" description="Helical" evidence="6">
    <location>
        <begin position="110"/>
        <end position="126"/>
    </location>
</feature>
<evidence type="ECO:0000256" key="1">
    <source>
        <dbReference type="ARBA" id="ARBA00004651"/>
    </source>
</evidence>
<evidence type="ECO:0000256" key="6">
    <source>
        <dbReference type="SAM" id="Phobius"/>
    </source>
</evidence>